<dbReference type="Pfam" id="PF02597">
    <property type="entry name" value="ThiS"/>
    <property type="match status" value="1"/>
</dbReference>
<name>A0ABN0TPL4_9BURK</name>
<keyword evidence="2" id="KW-1185">Reference proteome</keyword>
<dbReference type="InterPro" id="IPR016155">
    <property type="entry name" value="Mopterin_synth/thiamin_S_b"/>
</dbReference>
<organism evidence="1 2">
    <name type="scientific">Castellaniella daejeonensis</name>
    <dbReference type="NCBI Taxonomy" id="659013"/>
    <lineage>
        <taxon>Bacteria</taxon>
        <taxon>Pseudomonadati</taxon>
        <taxon>Pseudomonadota</taxon>
        <taxon>Betaproteobacteria</taxon>
        <taxon>Burkholderiales</taxon>
        <taxon>Alcaligenaceae</taxon>
        <taxon>Castellaniella</taxon>
    </lineage>
</organism>
<accession>A0ABN0TPL4</accession>
<dbReference type="EMBL" id="BAAAFN010000011">
    <property type="protein sequence ID" value="GAA0226967.1"/>
    <property type="molecule type" value="Genomic_DNA"/>
</dbReference>
<evidence type="ECO:0000313" key="2">
    <source>
        <dbReference type="Proteomes" id="UP001501176"/>
    </source>
</evidence>
<dbReference type="SUPFAM" id="SSF54285">
    <property type="entry name" value="MoaD/ThiS"/>
    <property type="match status" value="1"/>
</dbReference>
<dbReference type="RefSeq" id="WP_343820740.1">
    <property type="nucleotide sequence ID" value="NZ_BAAAFN010000011.1"/>
</dbReference>
<dbReference type="Proteomes" id="UP001501176">
    <property type="component" value="Unassembled WGS sequence"/>
</dbReference>
<reference evidence="1 2" key="1">
    <citation type="journal article" date="2019" name="Int. J. Syst. Evol. Microbiol.">
        <title>The Global Catalogue of Microorganisms (GCM) 10K type strain sequencing project: providing services to taxonomists for standard genome sequencing and annotation.</title>
        <authorList>
            <consortium name="The Broad Institute Genomics Platform"/>
            <consortium name="The Broad Institute Genome Sequencing Center for Infectious Disease"/>
            <person name="Wu L."/>
            <person name="Ma J."/>
        </authorList>
    </citation>
    <scope>NUCLEOTIDE SEQUENCE [LARGE SCALE GENOMIC DNA]</scope>
    <source>
        <strain evidence="1 2">JCM 16240</strain>
    </source>
</reference>
<evidence type="ECO:0008006" key="3">
    <source>
        <dbReference type="Google" id="ProtNLM"/>
    </source>
</evidence>
<dbReference type="InterPro" id="IPR012675">
    <property type="entry name" value="Beta-grasp_dom_sf"/>
</dbReference>
<comment type="caution">
    <text evidence="1">The sequence shown here is derived from an EMBL/GenBank/DDBJ whole genome shotgun (WGS) entry which is preliminary data.</text>
</comment>
<protein>
    <recommendedName>
        <fullName evidence="3">Thiamine biosynthesis protein ThiS</fullName>
    </recommendedName>
</protein>
<dbReference type="CDD" id="cd00565">
    <property type="entry name" value="Ubl_ThiS"/>
    <property type="match status" value="1"/>
</dbReference>
<dbReference type="Gene3D" id="3.10.20.30">
    <property type="match status" value="1"/>
</dbReference>
<gene>
    <name evidence="1" type="ORF">GCM10009125_14930</name>
</gene>
<evidence type="ECO:0000313" key="1">
    <source>
        <dbReference type="EMBL" id="GAA0226967.1"/>
    </source>
</evidence>
<sequence>MNIIPIYFNGDARTVPEDSTLRQALALLVPGGMPDGMPLATALNGNHVSRSQRERTRVSAGDHITTFTPIVGG</sequence>
<dbReference type="InterPro" id="IPR003749">
    <property type="entry name" value="ThiS/MoaD-like"/>
</dbReference>
<proteinExistence type="predicted"/>